<dbReference type="EMBL" id="JAPFQP010000001">
    <property type="protein sequence ID" value="MCX2718551.1"/>
    <property type="molecule type" value="Genomic_DNA"/>
</dbReference>
<feature type="domain" description="Glycosyltransferase subfamily 4-like N-terminal" evidence="2">
    <location>
        <begin position="31"/>
        <end position="185"/>
    </location>
</feature>
<dbReference type="PANTHER" id="PTHR45947:SF3">
    <property type="entry name" value="SULFOQUINOVOSYL TRANSFERASE SQD2"/>
    <property type="match status" value="1"/>
</dbReference>
<gene>
    <name evidence="3" type="ORF">OO016_02955</name>
</gene>
<dbReference type="GO" id="GO:0016757">
    <property type="term" value="F:glycosyltransferase activity"/>
    <property type="evidence" value="ECO:0007669"/>
    <property type="project" value="UniProtKB-KW"/>
</dbReference>
<organism evidence="3 4">
    <name type="scientific">Lentiprolixibacter aurantiacus</name>
    <dbReference type="NCBI Taxonomy" id="2993939"/>
    <lineage>
        <taxon>Bacteria</taxon>
        <taxon>Pseudomonadati</taxon>
        <taxon>Bacteroidota</taxon>
        <taxon>Flavobacteriia</taxon>
        <taxon>Flavobacteriales</taxon>
        <taxon>Flavobacteriaceae</taxon>
        <taxon>Lentiprolixibacter</taxon>
    </lineage>
</organism>
<keyword evidence="3" id="KW-0328">Glycosyltransferase</keyword>
<evidence type="ECO:0000259" key="2">
    <source>
        <dbReference type="Pfam" id="PF13439"/>
    </source>
</evidence>
<sequence length="369" mass="43116">MKVALIHYWFVTRRGGEKVVEKILELYPDADIYTLFYDENVYGSRLKGHKVYASILNNWFLRKYYQKIFPLYPWGIRSLRLREDYDLIISSESGPAKGVKIKSKKTKHICYIHSPMRYCWGFTDEYLRNITAILKPIARFFFKRLREWDKTTVNNVDVYVANSHNVAKRVNKYYKRKAEIIYPPIANELFNRQLKSNSNPEFYLSFGALAPYKRIDLLVQTFKDLDKKLVIIGDGSEKEHLQRIASPNVKILGALEWEEIEAIFKNSKALLFPGEEDFGMIPLEVMAYGIPVIAYKKGGALETVIENEDPGKSTGLFFEDQTVESLKNALSKFERISSQYDPYFIRNHAKNFAEDRFLSEFKDLIEEVV</sequence>
<dbReference type="InterPro" id="IPR001296">
    <property type="entry name" value="Glyco_trans_1"/>
</dbReference>
<dbReference type="InterPro" id="IPR050194">
    <property type="entry name" value="Glycosyltransferase_grp1"/>
</dbReference>
<feature type="domain" description="Glycosyl transferase family 1" evidence="1">
    <location>
        <begin position="190"/>
        <end position="337"/>
    </location>
</feature>
<evidence type="ECO:0000259" key="1">
    <source>
        <dbReference type="Pfam" id="PF00534"/>
    </source>
</evidence>
<dbReference type="Pfam" id="PF13439">
    <property type="entry name" value="Glyco_transf_4"/>
    <property type="match status" value="1"/>
</dbReference>
<dbReference type="EC" id="2.4.-.-" evidence="3"/>
<dbReference type="Gene3D" id="3.40.50.2000">
    <property type="entry name" value="Glycogen Phosphorylase B"/>
    <property type="match status" value="2"/>
</dbReference>
<evidence type="ECO:0000313" key="4">
    <source>
        <dbReference type="Proteomes" id="UP001207116"/>
    </source>
</evidence>
<dbReference type="RefSeq" id="WP_266010701.1">
    <property type="nucleotide sequence ID" value="NZ_JAPFQP010000001.1"/>
</dbReference>
<accession>A0AAE3MJN1</accession>
<keyword evidence="4" id="KW-1185">Reference proteome</keyword>
<proteinExistence type="predicted"/>
<dbReference type="InterPro" id="IPR028098">
    <property type="entry name" value="Glyco_trans_4-like_N"/>
</dbReference>
<dbReference type="Pfam" id="PF00534">
    <property type="entry name" value="Glycos_transf_1"/>
    <property type="match status" value="1"/>
</dbReference>
<protein>
    <submittedName>
        <fullName evidence="3">Glycosyltransferase</fullName>
        <ecNumber evidence="3">2.4.-.-</ecNumber>
    </submittedName>
</protein>
<dbReference type="SUPFAM" id="SSF53756">
    <property type="entry name" value="UDP-Glycosyltransferase/glycogen phosphorylase"/>
    <property type="match status" value="1"/>
</dbReference>
<comment type="caution">
    <text evidence="3">The sequence shown here is derived from an EMBL/GenBank/DDBJ whole genome shotgun (WGS) entry which is preliminary data.</text>
</comment>
<dbReference type="AlphaFoldDB" id="A0AAE3MJN1"/>
<dbReference type="PANTHER" id="PTHR45947">
    <property type="entry name" value="SULFOQUINOVOSYL TRANSFERASE SQD2"/>
    <property type="match status" value="1"/>
</dbReference>
<name>A0AAE3MJN1_9FLAO</name>
<keyword evidence="3" id="KW-0808">Transferase</keyword>
<dbReference type="Proteomes" id="UP001207116">
    <property type="component" value="Unassembled WGS sequence"/>
</dbReference>
<evidence type="ECO:0000313" key="3">
    <source>
        <dbReference type="EMBL" id="MCX2718551.1"/>
    </source>
</evidence>
<reference evidence="3" key="1">
    <citation type="submission" date="2022-11" db="EMBL/GenBank/DDBJ databases">
        <title>The characterization of three novel Bacteroidetes species and genomic analysis of their roles in tidal elemental geochemical cycles.</title>
        <authorList>
            <person name="Ma K.-J."/>
        </authorList>
    </citation>
    <scope>NUCLEOTIDE SEQUENCE</scope>
    <source>
        <strain evidence="3">M415</strain>
    </source>
</reference>